<evidence type="ECO:0000256" key="1">
    <source>
        <dbReference type="SAM" id="MobiDB-lite"/>
    </source>
</evidence>
<dbReference type="PANTHER" id="PTHR21561:SF12">
    <property type="entry name" value="INO80 COMPLEX SUBUNIT B"/>
    <property type="match status" value="1"/>
</dbReference>
<feature type="compositionally biased region" description="Acidic residues" evidence="1">
    <location>
        <begin position="356"/>
        <end position="367"/>
    </location>
</feature>
<dbReference type="InterPro" id="IPR006880">
    <property type="entry name" value="INO80B_C"/>
</dbReference>
<dbReference type="AlphaFoldDB" id="A0A166P9B5"/>
<organism evidence="3 4">
    <name type="scientific">Ascosphaera apis ARSEF 7405</name>
    <dbReference type="NCBI Taxonomy" id="392613"/>
    <lineage>
        <taxon>Eukaryota</taxon>
        <taxon>Fungi</taxon>
        <taxon>Dikarya</taxon>
        <taxon>Ascomycota</taxon>
        <taxon>Pezizomycotina</taxon>
        <taxon>Eurotiomycetes</taxon>
        <taxon>Eurotiomycetidae</taxon>
        <taxon>Onygenales</taxon>
        <taxon>Ascosphaeraceae</taxon>
        <taxon>Ascosphaera</taxon>
    </lineage>
</organism>
<feature type="compositionally biased region" description="Polar residues" evidence="1">
    <location>
        <begin position="123"/>
        <end position="132"/>
    </location>
</feature>
<keyword evidence="4" id="KW-1185">Reference proteome</keyword>
<name>A0A166P9B5_9EURO</name>
<protein>
    <recommendedName>
        <fullName evidence="2">INO80 complex subunit B-like conserved region domain-containing protein</fullName>
    </recommendedName>
</protein>
<dbReference type="Pfam" id="PF04795">
    <property type="entry name" value="PAPA-1"/>
    <property type="match status" value="1"/>
</dbReference>
<feature type="compositionally biased region" description="Polar residues" evidence="1">
    <location>
        <begin position="37"/>
        <end position="67"/>
    </location>
</feature>
<reference evidence="3 4" key="1">
    <citation type="journal article" date="2016" name="Genome Biol. Evol.">
        <title>Divergent and convergent evolution of fungal pathogenicity.</title>
        <authorList>
            <person name="Shang Y."/>
            <person name="Xiao G."/>
            <person name="Zheng P."/>
            <person name="Cen K."/>
            <person name="Zhan S."/>
            <person name="Wang C."/>
        </authorList>
    </citation>
    <scope>NUCLEOTIDE SEQUENCE [LARGE SCALE GENOMIC DNA]</scope>
    <source>
        <strain evidence="3 4">ARSEF 7405</strain>
    </source>
</reference>
<feature type="compositionally biased region" description="Low complexity" evidence="1">
    <location>
        <begin position="346"/>
        <end position="355"/>
    </location>
</feature>
<dbReference type="GO" id="GO:0006338">
    <property type="term" value="P:chromatin remodeling"/>
    <property type="evidence" value="ECO:0007669"/>
    <property type="project" value="InterPro"/>
</dbReference>
<feature type="domain" description="INO80 complex subunit B-like conserved region" evidence="2">
    <location>
        <begin position="403"/>
        <end position="497"/>
    </location>
</feature>
<dbReference type="EMBL" id="AZGZ01000005">
    <property type="protein sequence ID" value="KZZ95210.1"/>
    <property type="molecule type" value="Genomic_DNA"/>
</dbReference>
<feature type="region of interest" description="Disordered" evidence="1">
    <location>
        <begin position="1"/>
        <end position="472"/>
    </location>
</feature>
<feature type="compositionally biased region" description="Acidic residues" evidence="1">
    <location>
        <begin position="163"/>
        <end position="209"/>
    </location>
</feature>
<feature type="compositionally biased region" description="Low complexity" evidence="1">
    <location>
        <begin position="79"/>
        <end position="100"/>
    </location>
</feature>
<comment type="caution">
    <text evidence="3">The sequence shown here is derived from an EMBL/GenBank/DDBJ whole genome shotgun (WGS) entry which is preliminary data.</text>
</comment>
<feature type="compositionally biased region" description="Acidic residues" evidence="1">
    <location>
        <begin position="290"/>
        <end position="345"/>
    </location>
</feature>
<feature type="compositionally biased region" description="Polar residues" evidence="1">
    <location>
        <begin position="241"/>
        <end position="262"/>
    </location>
</feature>
<dbReference type="GO" id="GO:0031011">
    <property type="term" value="C:Ino80 complex"/>
    <property type="evidence" value="ECO:0007669"/>
    <property type="project" value="InterPro"/>
</dbReference>
<evidence type="ECO:0000259" key="2">
    <source>
        <dbReference type="SMART" id="SM01406"/>
    </source>
</evidence>
<dbReference type="VEuPathDB" id="FungiDB:AAP_01698"/>
<evidence type="ECO:0000313" key="3">
    <source>
        <dbReference type="EMBL" id="KZZ95210.1"/>
    </source>
</evidence>
<gene>
    <name evidence="3" type="ORF">AAP_01698</name>
</gene>
<feature type="compositionally biased region" description="Basic residues" evidence="1">
    <location>
        <begin position="434"/>
        <end position="445"/>
    </location>
</feature>
<dbReference type="InterPro" id="IPR029523">
    <property type="entry name" value="INO80B/Ies2"/>
</dbReference>
<dbReference type="PANTHER" id="PTHR21561">
    <property type="entry name" value="INO80 COMPLEX SUBUNIT B"/>
    <property type="match status" value="1"/>
</dbReference>
<feature type="compositionally biased region" description="Polar residues" evidence="1">
    <location>
        <begin position="279"/>
        <end position="288"/>
    </location>
</feature>
<dbReference type="SMART" id="SM01406">
    <property type="entry name" value="PAPA-1"/>
    <property type="match status" value="1"/>
</dbReference>
<dbReference type="OrthoDB" id="2021186at2759"/>
<proteinExistence type="predicted"/>
<dbReference type="Proteomes" id="UP000242877">
    <property type="component" value="Unassembled WGS sequence"/>
</dbReference>
<accession>A0A166P9B5</accession>
<evidence type="ECO:0000313" key="4">
    <source>
        <dbReference type="Proteomes" id="UP000242877"/>
    </source>
</evidence>
<sequence length="516" mass="56904">MSSSRRPSHVQAPGQENEHRTVQSSRPLDSKLRHSSETSADNMSFTTRSNQPSSAASLQDNFSNQDQPLRFGQTHYNDSDSSGNQSSFSSEASRASQAQSLLVKLKMPPPPRTRQMDEMSADSARTSNTQPGGRSRPSHNIFAEPVILSGPRNSRNKRPIVEVDSDEDDDLEEDEEDEGDEEGEEDAAGEYVDDEEDEEDADGDMDMDDAPPVSSRGKSGRQILKLTSTRAPTTAAAEPQGRSTRNAHANTGGKSITQSSGRARNKSKYAEEEDDGDSQNDNSLSSLPSDEIEGDENEDGNDDDEEDEEEDEEEEDDEEMEDEAVNTGGDDDEANEIDADGEPDDAATPAAAASSSDEDDDEDDETISTDPSRLTKRQRGNLGTDFLQLPMEPQIKKHLTEEEHAMRRAEMARRRKNLSEKRNEEEKMDVINKLLRKQAPKKRGRVSTVGTVAAVEDEKGEKPEEEPLTTKEALPKENMIRYVWGRDGCRLGVPQKWIDSGVGSSVIVSQKTKPLS</sequence>
<feature type="compositionally biased region" description="Basic and acidic residues" evidence="1">
    <location>
        <begin position="394"/>
        <end position="430"/>
    </location>
</feature>